<dbReference type="OrthoDB" id="74545at2759"/>
<dbReference type="EMBL" id="ML977170">
    <property type="protein sequence ID" value="KAF1984096.1"/>
    <property type="molecule type" value="Genomic_DNA"/>
</dbReference>
<protein>
    <recommendedName>
        <fullName evidence="3">Reverse transcriptase domain-containing protein</fullName>
    </recommendedName>
</protein>
<dbReference type="AlphaFoldDB" id="A0A6G1GT01"/>
<sequence length="932" mass="106596">MSDPSSVVSQTLQAINATKVKELEKQTKIFQEHKVKILEAADKAPDCLSRLEILLSGIDWLGDYSEQGNEKLRLDTQTFRYNAFRVEHFRQYLEQARYDPSISPELLESFEKIIRDCYTQQDRRFDFANLYSKLLAEWSDQSAGPIAEISDTDSLDGSFELVERDRLQKLRDKFTSVAFTPRLTDEVEIDNYMQSLFADDLAAASLWDVRSTVRLFGKHMWNMVSPFHERELEWCISGLLANDLLNDQQKRTLEEFRTNDVASKEIIDVLNIRCADLENWSWDAPNGMYYEPRRQLNGKYRIMMDHEDLIQAIFLHYIAVRWCVMFKDTFRSLVDNSRFWKVQVAMTKEELDRYSFCFGPLTPAPKMPLGLQPPFGTSAPKPKIPLGLQNLRHPLAAPLQKPSISTVSIDPTRGMSYKKRETFKNDYFMSSMPSTVHEGAGAYNDDDRRSKNSGKSALDIRQQLLRQLATDIVIHKSLYGEAAVIQSDLQWFASGLPHSTITALLRFWGVPENWIRFFKKFAEAPLRMSDAPGAEVRIRRRGIPITDAFEKLFGELTLFAMDVAINRESGMNLYRMHDDLWIWGNPAQCTVAWKSMECFVKTLGLDINLSKTGSAYLSSDTMPKKTAPPGLPSGDVSIGLLKLSESGAFVIDQAQVDAHVKQLRKQLGACTSIVAWIQTWNSCIGKFFQHTFGTPANCFGQIHVENILKAHQKIQKDLFGDVPGGSVTSYLRLLIKERIGFADVPDCFFHMPEELGGLGLRNPFVSFIAVRQWIIKNPDKVMTDFLLKERSIYEKAKKQFDALTEHERRRRYKAIYDDDLHTAPSSARDFMSFAEFTKHREVHSPELREAYETLMRVPDGVGLASSRKVASALAGMEEVWDEMDLERSCLVQMYSEELFGLFGALSIVERSLLPLGVMTLLRDKRATWQMVL</sequence>
<accession>A0A6G1GT01</accession>
<proteinExistence type="predicted"/>
<name>A0A6G1GT01_9PEZI</name>
<dbReference type="CDD" id="cd01709">
    <property type="entry name" value="RT_like_1"/>
    <property type="match status" value="1"/>
</dbReference>
<dbReference type="PANTHER" id="PTHR37015:SF1">
    <property type="entry name" value="REVERSE TRANSCRIPTASE DOMAIN-CONTAINING PROTEIN"/>
    <property type="match status" value="1"/>
</dbReference>
<dbReference type="Proteomes" id="UP000800041">
    <property type="component" value="Unassembled WGS sequence"/>
</dbReference>
<dbReference type="PANTHER" id="PTHR37015">
    <property type="entry name" value="REVERSE TRANSCRIPTASE DOMAIN-CONTAINING PROTEIN"/>
    <property type="match status" value="1"/>
</dbReference>
<evidence type="ECO:0008006" key="3">
    <source>
        <dbReference type="Google" id="ProtNLM"/>
    </source>
</evidence>
<evidence type="ECO:0000313" key="1">
    <source>
        <dbReference type="EMBL" id="KAF1984096.1"/>
    </source>
</evidence>
<gene>
    <name evidence="1" type="ORF">K402DRAFT_396031</name>
</gene>
<keyword evidence="2" id="KW-1185">Reference proteome</keyword>
<evidence type="ECO:0000313" key="2">
    <source>
        <dbReference type="Proteomes" id="UP000800041"/>
    </source>
</evidence>
<reference evidence="1" key="1">
    <citation type="journal article" date="2020" name="Stud. Mycol.">
        <title>101 Dothideomycetes genomes: a test case for predicting lifestyles and emergence of pathogens.</title>
        <authorList>
            <person name="Haridas S."/>
            <person name="Albert R."/>
            <person name="Binder M."/>
            <person name="Bloem J."/>
            <person name="Labutti K."/>
            <person name="Salamov A."/>
            <person name="Andreopoulos B."/>
            <person name="Baker S."/>
            <person name="Barry K."/>
            <person name="Bills G."/>
            <person name="Bluhm B."/>
            <person name="Cannon C."/>
            <person name="Castanera R."/>
            <person name="Culley D."/>
            <person name="Daum C."/>
            <person name="Ezra D."/>
            <person name="Gonzalez J."/>
            <person name="Henrissat B."/>
            <person name="Kuo A."/>
            <person name="Liang C."/>
            <person name="Lipzen A."/>
            <person name="Lutzoni F."/>
            <person name="Magnuson J."/>
            <person name="Mondo S."/>
            <person name="Nolan M."/>
            <person name="Ohm R."/>
            <person name="Pangilinan J."/>
            <person name="Park H.-J."/>
            <person name="Ramirez L."/>
            <person name="Alfaro M."/>
            <person name="Sun H."/>
            <person name="Tritt A."/>
            <person name="Yoshinaga Y."/>
            <person name="Zwiers L.-H."/>
            <person name="Turgeon B."/>
            <person name="Goodwin S."/>
            <person name="Spatafora J."/>
            <person name="Crous P."/>
            <person name="Grigoriev I."/>
        </authorList>
    </citation>
    <scope>NUCLEOTIDE SEQUENCE</scope>
    <source>
        <strain evidence="1">CBS 113979</strain>
    </source>
</reference>
<organism evidence="1 2">
    <name type="scientific">Aulographum hederae CBS 113979</name>
    <dbReference type="NCBI Taxonomy" id="1176131"/>
    <lineage>
        <taxon>Eukaryota</taxon>
        <taxon>Fungi</taxon>
        <taxon>Dikarya</taxon>
        <taxon>Ascomycota</taxon>
        <taxon>Pezizomycotina</taxon>
        <taxon>Dothideomycetes</taxon>
        <taxon>Pleosporomycetidae</taxon>
        <taxon>Aulographales</taxon>
        <taxon>Aulographaceae</taxon>
    </lineage>
</organism>